<dbReference type="GO" id="GO:0000976">
    <property type="term" value="F:transcription cis-regulatory region binding"/>
    <property type="evidence" value="ECO:0007669"/>
    <property type="project" value="TreeGrafter"/>
</dbReference>
<keyword evidence="3" id="KW-0804">Transcription</keyword>
<dbReference type="InterPro" id="IPR025996">
    <property type="entry name" value="MT1864/Rv1816-like_C"/>
</dbReference>
<dbReference type="InterPro" id="IPR036271">
    <property type="entry name" value="Tet_transcr_reg_TetR-rel_C_sf"/>
</dbReference>
<dbReference type="Pfam" id="PF00440">
    <property type="entry name" value="TetR_N"/>
    <property type="match status" value="1"/>
</dbReference>
<evidence type="ECO:0000256" key="2">
    <source>
        <dbReference type="ARBA" id="ARBA00023125"/>
    </source>
</evidence>
<dbReference type="PROSITE" id="PS50977">
    <property type="entry name" value="HTH_TETR_2"/>
    <property type="match status" value="1"/>
</dbReference>
<evidence type="ECO:0000256" key="3">
    <source>
        <dbReference type="ARBA" id="ARBA00023163"/>
    </source>
</evidence>
<evidence type="ECO:0000313" key="6">
    <source>
        <dbReference type="EMBL" id="NYF41331.1"/>
    </source>
</evidence>
<accession>A0A852V4W4</accession>
<sequence>MPRASLSRETVVGLALRVVDEEGPAALTLSAVAARAGVATPSLYKHVRNLAELRELLSAHVMSEISARIGDAVLGRSGDEALHALMAAWRSYVRTHPGRYEAMIQSPQPGVAEAGERLVDVMFAALRSYGLTDSGSVHAVRCLRSAVHGFVLLEAAGAFGLPESLDDTYELLTRMITAGLRAPRP</sequence>
<dbReference type="GO" id="GO:0003700">
    <property type="term" value="F:DNA-binding transcription factor activity"/>
    <property type="evidence" value="ECO:0007669"/>
    <property type="project" value="TreeGrafter"/>
</dbReference>
<dbReference type="Pfam" id="PF13305">
    <property type="entry name" value="TetR_C_33"/>
    <property type="match status" value="1"/>
</dbReference>
<dbReference type="PANTHER" id="PTHR30055">
    <property type="entry name" value="HTH-TYPE TRANSCRIPTIONAL REGULATOR RUTR"/>
    <property type="match status" value="1"/>
</dbReference>
<dbReference type="InterPro" id="IPR001647">
    <property type="entry name" value="HTH_TetR"/>
</dbReference>
<reference evidence="6 7" key="1">
    <citation type="submission" date="2020-07" db="EMBL/GenBank/DDBJ databases">
        <title>Sequencing the genomes of 1000 actinobacteria strains.</title>
        <authorList>
            <person name="Klenk H.-P."/>
        </authorList>
    </citation>
    <scope>NUCLEOTIDE SEQUENCE [LARGE SCALE GENOMIC DNA]</scope>
    <source>
        <strain evidence="6 7">DSM 45763</strain>
    </source>
</reference>
<dbReference type="InterPro" id="IPR009057">
    <property type="entry name" value="Homeodomain-like_sf"/>
</dbReference>
<feature type="DNA-binding region" description="H-T-H motif" evidence="4">
    <location>
        <begin position="28"/>
        <end position="47"/>
    </location>
</feature>
<organism evidence="6 7">
    <name type="scientific">Streptosporangium sandarakinum</name>
    <dbReference type="NCBI Taxonomy" id="1260955"/>
    <lineage>
        <taxon>Bacteria</taxon>
        <taxon>Bacillati</taxon>
        <taxon>Actinomycetota</taxon>
        <taxon>Actinomycetes</taxon>
        <taxon>Streptosporangiales</taxon>
        <taxon>Streptosporangiaceae</taxon>
        <taxon>Streptosporangium</taxon>
    </lineage>
</organism>
<keyword evidence="7" id="KW-1185">Reference proteome</keyword>
<protein>
    <submittedName>
        <fullName evidence="6">AcrR family transcriptional regulator</fullName>
    </submittedName>
</protein>
<evidence type="ECO:0000256" key="4">
    <source>
        <dbReference type="PROSITE-ProRule" id="PRU00335"/>
    </source>
</evidence>
<evidence type="ECO:0000313" key="7">
    <source>
        <dbReference type="Proteomes" id="UP000576393"/>
    </source>
</evidence>
<dbReference type="Gene3D" id="1.10.357.10">
    <property type="entry name" value="Tetracycline Repressor, domain 2"/>
    <property type="match status" value="1"/>
</dbReference>
<dbReference type="InterPro" id="IPR050109">
    <property type="entry name" value="HTH-type_TetR-like_transc_reg"/>
</dbReference>
<proteinExistence type="predicted"/>
<feature type="domain" description="HTH tetR-type" evidence="5">
    <location>
        <begin position="5"/>
        <end position="65"/>
    </location>
</feature>
<evidence type="ECO:0000256" key="1">
    <source>
        <dbReference type="ARBA" id="ARBA00023015"/>
    </source>
</evidence>
<dbReference type="SUPFAM" id="SSF48498">
    <property type="entry name" value="Tetracyclin repressor-like, C-terminal domain"/>
    <property type="match status" value="1"/>
</dbReference>
<name>A0A852V4W4_9ACTN</name>
<dbReference type="EMBL" id="JACCCO010000001">
    <property type="protein sequence ID" value="NYF41331.1"/>
    <property type="molecule type" value="Genomic_DNA"/>
</dbReference>
<keyword evidence="2 4" id="KW-0238">DNA-binding</keyword>
<dbReference type="SUPFAM" id="SSF46689">
    <property type="entry name" value="Homeodomain-like"/>
    <property type="match status" value="1"/>
</dbReference>
<dbReference type="Gene3D" id="1.10.10.60">
    <property type="entry name" value="Homeodomain-like"/>
    <property type="match status" value="1"/>
</dbReference>
<gene>
    <name evidence="6" type="ORF">HDA43_003490</name>
</gene>
<comment type="caution">
    <text evidence="6">The sequence shown here is derived from an EMBL/GenBank/DDBJ whole genome shotgun (WGS) entry which is preliminary data.</text>
</comment>
<dbReference type="AlphaFoldDB" id="A0A852V4W4"/>
<dbReference type="Proteomes" id="UP000576393">
    <property type="component" value="Unassembled WGS sequence"/>
</dbReference>
<dbReference type="PANTHER" id="PTHR30055:SF151">
    <property type="entry name" value="TRANSCRIPTIONAL REGULATORY PROTEIN"/>
    <property type="match status" value="1"/>
</dbReference>
<dbReference type="RefSeq" id="WP_179822008.1">
    <property type="nucleotide sequence ID" value="NZ_JACCCO010000001.1"/>
</dbReference>
<evidence type="ECO:0000259" key="5">
    <source>
        <dbReference type="PROSITE" id="PS50977"/>
    </source>
</evidence>
<keyword evidence="1" id="KW-0805">Transcription regulation</keyword>